<protein>
    <submittedName>
        <fullName evidence="8">DNA-binding response regulator</fullName>
    </submittedName>
</protein>
<evidence type="ECO:0000313" key="9">
    <source>
        <dbReference type="Proteomes" id="UP000254711"/>
    </source>
</evidence>
<gene>
    <name evidence="8" type="ORF">DVT68_13125</name>
</gene>
<feature type="domain" description="HTH luxR-type" evidence="6">
    <location>
        <begin position="148"/>
        <end position="213"/>
    </location>
</feature>
<evidence type="ECO:0000256" key="2">
    <source>
        <dbReference type="ARBA" id="ARBA00023015"/>
    </source>
</evidence>
<dbReference type="GO" id="GO:0000160">
    <property type="term" value="P:phosphorelay signal transduction system"/>
    <property type="evidence" value="ECO:0007669"/>
    <property type="project" value="InterPro"/>
</dbReference>
<dbReference type="InterPro" id="IPR058245">
    <property type="entry name" value="NreC/VraR/RcsB-like_REC"/>
</dbReference>
<proteinExistence type="predicted"/>
<evidence type="ECO:0000256" key="1">
    <source>
        <dbReference type="ARBA" id="ARBA00022553"/>
    </source>
</evidence>
<dbReference type="PANTHER" id="PTHR43214">
    <property type="entry name" value="TWO-COMPONENT RESPONSE REGULATOR"/>
    <property type="match status" value="1"/>
</dbReference>
<sequence>MSVSLMKVQSGTRKPSVVISDRHLLVAQGLALALSGAYDVQGIVRSGRELEELLRNNPPDIIITEVALLHKSGLDVMEAAQKAALPIAFVIFTSLADPVTLRRAIHAGASGIISKVEGLDALRSAIDLALQGKLYLSSSIMDLLVSEQRLPRIRITDRQQVILDLMAEGLGAQEIADRLGLSKRTVESHKSQLLNMTNTHSPQELIVHARRLGLLRPIELRQPPEE</sequence>
<comment type="caution">
    <text evidence="5">Lacks conserved residue(s) required for the propagation of feature annotation.</text>
</comment>
<dbReference type="CDD" id="cd17535">
    <property type="entry name" value="REC_NarL-like"/>
    <property type="match status" value="1"/>
</dbReference>
<dbReference type="PROSITE" id="PS50043">
    <property type="entry name" value="HTH_LUXR_2"/>
    <property type="match status" value="1"/>
</dbReference>
<name>A0A370K5W6_9GAMM</name>
<keyword evidence="2" id="KW-0805">Transcription regulation</keyword>
<dbReference type="InterPro" id="IPR001789">
    <property type="entry name" value="Sig_transdc_resp-reg_receiver"/>
</dbReference>
<accession>A0A370K5W6</accession>
<evidence type="ECO:0000256" key="3">
    <source>
        <dbReference type="ARBA" id="ARBA00023125"/>
    </source>
</evidence>
<dbReference type="SMART" id="SM00448">
    <property type="entry name" value="REC"/>
    <property type="match status" value="1"/>
</dbReference>
<dbReference type="CDD" id="cd06170">
    <property type="entry name" value="LuxR_C_like"/>
    <property type="match status" value="1"/>
</dbReference>
<dbReference type="PRINTS" id="PR00038">
    <property type="entry name" value="HTHLUXR"/>
</dbReference>
<dbReference type="GO" id="GO:0006355">
    <property type="term" value="P:regulation of DNA-templated transcription"/>
    <property type="evidence" value="ECO:0007669"/>
    <property type="project" value="InterPro"/>
</dbReference>
<dbReference type="SMART" id="SM00421">
    <property type="entry name" value="HTH_LUXR"/>
    <property type="match status" value="1"/>
</dbReference>
<dbReference type="Gene3D" id="3.40.50.2300">
    <property type="match status" value="1"/>
</dbReference>
<dbReference type="AlphaFoldDB" id="A0A370K5W6"/>
<evidence type="ECO:0000259" key="7">
    <source>
        <dbReference type="PROSITE" id="PS50110"/>
    </source>
</evidence>
<evidence type="ECO:0000256" key="4">
    <source>
        <dbReference type="ARBA" id="ARBA00023163"/>
    </source>
</evidence>
<dbReference type="PANTHER" id="PTHR43214:SF41">
    <property type="entry name" value="NITRATE_NITRITE RESPONSE REGULATOR PROTEIN NARP"/>
    <property type="match status" value="1"/>
</dbReference>
<evidence type="ECO:0000256" key="5">
    <source>
        <dbReference type="PROSITE-ProRule" id="PRU00169"/>
    </source>
</evidence>
<evidence type="ECO:0000259" key="6">
    <source>
        <dbReference type="PROSITE" id="PS50043"/>
    </source>
</evidence>
<dbReference type="Pfam" id="PF00072">
    <property type="entry name" value="Response_reg"/>
    <property type="match status" value="1"/>
</dbReference>
<dbReference type="InterPro" id="IPR039420">
    <property type="entry name" value="WalR-like"/>
</dbReference>
<dbReference type="Proteomes" id="UP000254711">
    <property type="component" value="Unassembled WGS sequence"/>
</dbReference>
<dbReference type="Gene3D" id="1.10.10.10">
    <property type="entry name" value="Winged helix-like DNA-binding domain superfamily/Winged helix DNA-binding domain"/>
    <property type="match status" value="1"/>
</dbReference>
<dbReference type="SUPFAM" id="SSF52172">
    <property type="entry name" value="CheY-like"/>
    <property type="match status" value="1"/>
</dbReference>
<dbReference type="InterPro" id="IPR011006">
    <property type="entry name" value="CheY-like_superfamily"/>
</dbReference>
<dbReference type="EMBL" id="QQSY01000003">
    <property type="protein sequence ID" value="RDI98024.1"/>
    <property type="molecule type" value="Genomic_DNA"/>
</dbReference>
<dbReference type="SUPFAM" id="SSF46894">
    <property type="entry name" value="C-terminal effector domain of the bipartite response regulators"/>
    <property type="match status" value="1"/>
</dbReference>
<organism evidence="8 9">
    <name type="scientific">Dyella solisilvae</name>
    <dbReference type="NCBI Taxonomy" id="1920168"/>
    <lineage>
        <taxon>Bacteria</taxon>
        <taxon>Pseudomonadati</taxon>
        <taxon>Pseudomonadota</taxon>
        <taxon>Gammaproteobacteria</taxon>
        <taxon>Lysobacterales</taxon>
        <taxon>Rhodanobacteraceae</taxon>
        <taxon>Dyella</taxon>
    </lineage>
</organism>
<keyword evidence="1" id="KW-0597">Phosphoprotein</keyword>
<dbReference type="InterPro" id="IPR000792">
    <property type="entry name" value="Tscrpt_reg_LuxR_C"/>
</dbReference>
<dbReference type="GO" id="GO:0003677">
    <property type="term" value="F:DNA binding"/>
    <property type="evidence" value="ECO:0007669"/>
    <property type="project" value="UniProtKB-KW"/>
</dbReference>
<keyword evidence="4" id="KW-0804">Transcription</keyword>
<evidence type="ECO:0000313" key="8">
    <source>
        <dbReference type="EMBL" id="RDI98024.1"/>
    </source>
</evidence>
<keyword evidence="3 8" id="KW-0238">DNA-binding</keyword>
<feature type="domain" description="Response regulatory" evidence="7">
    <location>
        <begin position="16"/>
        <end position="130"/>
    </location>
</feature>
<dbReference type="PROSITE" id="PS50110">
    <property type="entry name" value="RESPONSE_REGULATORY"/>
    <property type="match status" value="1"/>
</dbReference>
<dbReference type="Pfam" id="PF00196">
    <property type="entry name" value="GerE"/>
    <property type="match status" value="1"/>
</dbReference>
<comment type="caution">
    <text evidence="8">The sequence shown here is derived from an EMBL/GenBank/DDBJ whole genome shotgun (WGS) entry which is preliminary data.</text>
</comment>
<dbReference type="InterPro" id="IPR016032">
    <property type="entry name" value="Sig_transdc_resp-reg_C-effctor"/>
</dbReference>
<dbReference type="InterPro" id="IPR036388">
    <property type="entry name" value="WH-like_DNA-bd_sf"/>
</dbReference>
<keyword evidence="9" id="KW-1185">Reference proteome</keyword>
<reference evidence="8 9" key="1">
    <citation type="submission" date="2018-07" db="EMBL/GenBank/DDBJ databases">
        <title>Dyella solisilvae sp. nov., isolated from the pine and broad-leaved mixed forest soil.</title>
        <authorList>
            <person name="Gao Z."/>
            <person name="Qiu L."/>
        </authorList>
    </citation>
    <scope>NUCLEOTIDE SEQUENCE [LARGE SCALE GENOMIC DNA]</scope>
    <source>
        <strain evidence="8 9">DHG54</strain>
    </source>
</reference>